<dbReference type="STRING" id="1480615.AWJ14_18720"/>
<protein>
    <submittedName>
        <fullName evidence="4">3-hydroxyacyl-CoA dehydrogenase</fullName>
    </submittedName>
</protein>
<proteinExistence type="inferred from homology"/>
<evidence type="ECO:0000259" key="3">
    <source>
        <dbReference type="SMART" id="SM00822"/>
    </source>
</evidence>
<dbReference type="OrthoDB" id="9804774at2"/>
<dbReference type="AlphaFoldDB" id="A0A1C1YY99"/>
<dbReference type="Proteomes" id="UP000094795">
    <property type="component" value="Unassembled WGS sequence"/>
</dbReference>
<comment type="caution">
    <text evidence="4">The sequence shown here is derived from an EMBL/GenBank/DDBJ whole genome shotgun (WGS) entry which is preliminary data.</text>
</comment>
<feature type="domain" description="Ketoreductase" evidence="3">
    <location>
        <begin position="5"/>
        <end position="215"/>
    </location>
</feature>
<evidence type="ECO:0000256" key="2">
    <source>
        <dbReference type="RuleBase" id="RU000363"/>
    </source>
</evidence>
<dbReference type="PANTHER" id="PTHR45024">
    <property type="entry name" value="DEHYDROGENASES, SHORT CHAIN"/>
    <property type="match status" value="1"/>
</dbReference>
<evidence type="ECO:0000313" key="5">
    <source>
        <dbReference type="Proteomes" id="UP000094795"/>
    </source>
</evidence>
<dbReference type="FunFam" id="3.40.50.720:FF:000084">
    <property type="entry name" value="Short-chain dehydrogenase reductase"/>
    <property type="match status" value="1"/>
</dbReference>
<dbReference type="Gene3D" id="3.40.50.720">
    <property type="entry name" value="NAD(P)-binding Rossmann-like Domain"/>
    <property type="match status" value="1"/>
</dbReference>
<dbReference type="PRINTS" id="PR00081">
    <property type="entry name" value="GDHRDH"/>
</dbReference>
<sequence>MVEGKSIVVTGAGGGIGRAIALSLARQGARVVVNDLGASLQGKIENASAADDVVAEIRGFGGEAVASTDSVSAWSSAEKIVQCALDSFGRIDGVMNNAGILRDRMIHKMSEEEWRQVIDVHLNGTFFVSRAAAPHMRAQGSGAFVHTTSNAGLVGSIGQANYSAAKMAIVGLSQSIALEMERCGVRSNCIAPTAWSRMISSVPTDTPEQAEWAEKLKKMTPEKIAPLAVYLLSDAASGVNGQIFGVRRNEILLYGQMRPVRSVHMSDGWTPASIAETAEPSFRRAFTPLDTAVTYFAWAPI</sequence>
<dbReference type="InterPro" id="IPR057326">
    <property type="entry name" value="KR_dom"/>
</dbReference>
<dbReference type="InterPro" id="IPR020904">
    <property type="entry name" value="Sc_DH/Rdtase_CS"/>
</dbReference>
<name>A0A1C1YY99_9HYPH</name>
<dbReference type="PANTHER" id="PTHR45024:SF3">
    <property type="entry name" value="BLL2957 PROTEIN"/>
    <property type="match status" value="1"/>
</dbReference>
<accession>A0A1C1YY99</accession>
<dbReference type="Pfam" id="PF00106">
    <property type="entry name" value="adh_short"/>
    <property type="match status" value="1"/>
</dbReference>
<evidence type="ECO:0000256" key="1">
    <source>
        <dbReference type="ARBA" id="ARBA00006484"/>
    </source>
</evidence>
<dbReference type="SUPFAM" id="SSF51735">
    <property type="entry name" value="NAD(P)-binding Rossmann-fold domains"/>
    <property type="match status" value="1"/>
</dbReference>
<dbReference type="EMBL" id="LQZT01000006">
    <property type="protein sequence ID" value="OCW58544.1"/>
    <property type="molecule type" value="Genomic_DNA"/>
</dbReference>
<evidence type="ECO:0000313" key="4">
    <source>
        <dbReference type="EMBL" id="OCW58544.1"/>
    </source>
</evidence>
<dbReference type="PROSITE" id="PS00061">
    <property type="entry name" value="ADH_SHORT"/>
    <property type="match status" value="1"/>
</dbReference>
<reference evidence="4 5" key="1">
    <citation type="submission" date="2015-12" db="EMBL/GenBank/DDBJ databases">
        <authorList>
            <person name="Shamseldin A."/>
            <person name="Moawad H."/>
            <person name="Abd El-Rahim W.M."/>
            <person name="Sadowsky M.J."/>
        </authorList>
    </citation>
    <scope>NUCLEOTIDE SEQUENCE [LARGE SCALE GENOMIC DNA]</scope>
    <source>
        <strain evidence="4 5">JC234</strain>
    </source>
</reference>
<dbReference type="PRINTS" id="PR00080">
    <property type="entry name" value="SDRFAMILY"/>
</dbReference>
<dbReference type="InterPro" id="IPR051687">
    <property type="entry name" value="Peroxisomal_Beta-Oxidation"/>
</dbReference>
<dbReference type="InterPro" id="IPR036291">
    <property type="entry name" value="NAD(P)-bd_dom_sf"/>
</dbReference>
<gene>
    <name evidence="4" type="ORF">AWJ14_18720</name>
</gene>
<organism evidence="4 5">
    <name type="scientific">Hoeflea olei</name>
    <dbReference type="NCBI Taxonomy" id="1480615"/>
    <lineage>
        <taxon>Bacteria</taxon>
        <taxon>Pseudomonadati</taxon>
        <taxon>Pseudomonadota</taxon>
        <taxon>Alphaproteobacteria</taxon>
        <taxon>Hyphomicrobiales</taxon>
        <taxon>Rhizobiaceae</taxon>
        <taxon>Hoeflea</taxon>
    </lineage>
</organism>
<dbReference type="InterPro" id="IPR002347">
    <property type="entry name" value="SDR_fam"/>
</dbReference>
<comment type="similarity">
    <text evidence="1 2">Belongs to the short-chain dehydrogenases/reductases (SDR) family.</text>
</comment>
<keyword evidence="5" id="KW-1185">Reference proteome</keyword>
<dbReference type="SMART" id="SM00822">
    <property type="entry name" value="PKS_KR"/>
    <property type="match status" value="1"/>
</dbReference>